<reference evidence="1" key="1">
    <citation type="submission" date="2018-02" db="EMBL/GenBank/DDBJ databases">
        <title>Rhizophora mucronata_Transcriptome.</title>
        <authorList>
            <person name="Meera S.P."/>
            <person name="Sreeshan A."/>
            <person name="Augustine A."/>
        </authorList>
    </citation>
    <scope>NUCLEOTIDE SEQUENCE</scope>
    <source>
        <tissue evidence="1">Leaf</tissue>
    </source>
</reference>
<organism evidence="1">
    <name type="scientific">Rhizophora mucronata</name>
    <name type="common">Asiatic mangrove</name>
    <dbReference type="NCBI Taxonomy" id="61149"/>
    <lineage>
        <taxon>Eukaryota</taxon>
        <taxon>Viridiplantae</taxon>
        <taxon>Streptophyta</taxon>
        <taxon>Embryophyta</taxon>
        <taxon>Tracheophyta</taxon>
        <taxon>Spermatophyta</taxon>
        <taxon>Magnoliopsida</taxon>
        <taxon>eudicotyledons</taxon>
        <taxon>Gunneridae</taxon>
        <taxon>Pentapetalae</taxon>
        <taxon>rosids</taxon>
        <taxon>fabids</taxon>
        <taxon>Malpighiales</taxon>
        <taxon>Rhizophoraceae</taxon>
        <taxon>Rhizophora</taxon>
    </lineage>
</organism>
<accession>A0A2P2NH12</accession>
<evidence type="ECO:0000313" key="1">
    <source>
        <dbReference type="EMBL" id="MBX41778.1"/>
    </source>
</evidence>
<name>A0A2P2NH12_RHIMU</name>
<protein>
    <submittedName>
        <fullName evidence="1">Uncharacterized protein</fullName>
    </submittedName>
</protein>
<proteinExistence type="predicted"/>
<dbReference type="AlphaFoldDB" id="A0A2P2NH12"/>
<dbReference type="EMBL" id="GGEC01061294">
    <property type="protein sequence ID" value="MBX41778.1"/>
    <property type="molecule type" value="Transcribed_RNA"/>
</dbReference>
<sequence>MLSLKPMSDLCQSSPDFLCFRYSNFFVFLSVLLSKLSL</sequence>